<dbReference type="Pfam" id="PF00483">
    <property type="entry name" value="NTP_transferase"/>
    <property type="match status" value="1"/>
</dbReference>
<dbReference type="EC" id="2.7.7.24" evidence="3"/>
<evidence type="ECO:0000313" key="2">
    <source>
        <dbReference type="EMBL" id="AAD13560.1"/>
    </source>
</evidence>
<keyword evidence="3" id="KW-0808">Transferase</keyword>
<keyword evidence="3" id="KW-0548">Nucleotidyltransferase</keyword>
<dbReference type="InterPro" id="IPR029044">
    <property type="entry name" value="Nucleotide-diphossugar_trans"/>
</dbReference>
<dbReference type="GO" id="GO:0008879">
    <property type="term" value="F:glucose-1-phosphate thymidylyltransferase activity"/>
    <property type="evidence" value="ECO:0007669"/>
    <property type="project" value="UniProtKB-EC"/>
</dbReference>
<organism evidence="2">
    <name type="scientific">Streptomyces cyanogenus</name>
    <dbReference type="NCBI Taxonomy" id="80860"/>
    <lineage>
        <taxon>Bacteria</taxon>
        <taxon>Bacillati</taxon>
        <taxon>Actinomycetota</taxon>
        <taxon>Actinomycetes</taxon>
        <taxon>Kitasatosporales</taxon>
        <taxon>Streptomycetaceae</taxon>
        <taxon>Streptomyces</taxon>
    </lineage>
</organism>
<proteinExistence type="predicted"/>
<dbReference type="RefSeq" id="WP_208035015.1">
    <property type="nucleotide sequence ID" value="NZ_CP071839.1"/>
</dbReference>
<protein>
    <submittedName>
        <fullName evidence="3">Glucose-1-phosphate thymidylyltransferase</fullName>
        <ecNumber evidence="3">2.7.7.24</ecNumber>
    </submittedName>
    <submittedName>
        <fullName evidence="2">NDP-hexose synthetase homolog</fullName>
    </submittedName>
</protein>
<keyword evidence="4" id="KW-1185">Reference proteome</keyword>
<dbReference type="SUPFAM" id="SSF53448">
    <property type="entry name" value="Nucleotide-diphospho-sugar transferases"/>
    <property type="match status" value="1"/>
</dbReference>
<sequence>MKALVLSGGTGTRLRPLTHSLPKQLIPLAGRPVVAHVLDSVRDLGVRETGIVVTDGGEQIEQALGDGSRSGLSLTYFRQDTPRGFGHALSLARDFLGDDDFVVYRGDTLVTESIADRAAAFAAERPAAGVVVPEAAPDVELVHFFTPAVHEAVAALAADRPGDAVTPAGAAQWLRAHGGDVRTGTYTGYWRRIASAEDVLAAHRTLLDGLAPAMDGDVDAQSRITGHVVIEPGAKVVRSWIEGPAVVSAGALVEESHIGPHATIGRDCSVHGTHVDDSLVLEGATVSPVGRLHGSLIGRFAHVSAAGRDGAPRRSLVVGDHARVEVAE</sequence>
<dbReference type="EMBL" id="AF080235">
    <property type="protein sequence ID" value="AAD13560.1"/>
    <property type="molecule type" value="Genomic_DNA"/>
</dbReference>
<dbReference type="AlphaFoldDB" id="Q9ZGB3"/>
<accession>Q9ZGB3</accession>
<gene>
    <name evidence="2" type="primary">lanZ2</name>
    <name evidence="3" type="synonym">rmlA3</name>
    <name evidence="3" type="ORF">S1361_29975</name>
</gene>
<name>Q9ZGB3_STRCY</name>
<dbReference type="Gene3D" id="3.90.550.10">
    <property type="entry name" value="Spore Coat Polysaccharide Biosynthesis Protein SpsA, Chain A"/>
    <property type="match status" value="1"/>
</dbReference>
<dbReference type="Gene3D" id="2.160.10.10">
    <property type="entry name" value="Hexapeptide repeat proteins"/>
    <property type="match status" value="1"/>
</dbReference>
<evidence type="ECO:0000259" key="1">
    <source>
        <dbReference type="Pfam" id="PF00483"/>
    </source>
</evidence>
<dbReference type="PANTHER" id="PTHR42883">
    <property type="entry name" value="GLUCOSE-1-PHOSPHATE THYMIDYLTRANSFERASE"/>
    <property type="match status" value="1"/>
</dbReference>
<dbReference type="PANTHER" id="PTHR42883:SF2">
    <property type="entry name" value="THYMIDYLYLTRANSFERASE"/>
    <property type="match status" value="1"/>
</dbReference>
<dbReference type="InterPro" id="IPR005835">
    <property type="entry name" value="NTP_transferase_dom"/>
</dbReference>
<evidence type="ECO:0000313" key="4">
    <source>
        <dbReference type="Proteomes" id="UP000663908"/>
    </source>
</evidence>
<reference evidence="2" key="1">
    <citation type="journal article" date="1999" name="FEMS Microbiol. Lett.">
        <title>Cloning and characterization of a gene cluster from Streptomyces cyanogenus S136 probably involved in landomycin biosynthesis.</title>
        <authorList>
            <person name="Westrich L."/>
            <person name="Domann S."/>
            <person name="Faust B."/>
            <person name="Bedford D."/>
            <person name="Hopwood D.A."/>
            <person name="Bechthold A."/>
        </authorList>
    </citation>
    <scope>NUCLEOTIDE SEQUENCE</scope>
    <source>
        <strain evidence="2">S136</strain>
    </source>
</reference>
<feature type="domain" description="Nucleotidyl transferase" evidence="1">
    <location>
        <begin position="2"/>
        <end position="127"/>
    </location>
</feature>
<reference evidence="3 4" key="2">
    <citation type="submission" date="2021-03" db="EMBL/GenBank/DDBJ databases">
        <title>Complete genome sequence of Streptomyces cyanogenus S136, producer of anticancer angucycline landomycin A.</title>
        <authorList>
            <person name="Hrab P."/>
            <person name="Ruckert C."/>
            <person name="Busche T."/>
            <person name="Ostash I."/>
            <person name="Kalinowski J."/>
            <person name="Fedorenko V."/>
            <person name="Yushchuk O."/>
            <person name="Ostash B."/>
        </authorList>
    </citation>
    <scope>NUCLEOTIDE SEQUENCE [LARGE SCALE GENOMIC DNA]</scope>
    <source>
        <strain evidence="3 4">S136</strain>
    </source>
</reference>
<dbReference type="Proteomes" id="UP000663908">
    <property type="component" value="Chromosome"/>
</dbReference>
<dbReference type="EMBL" id="CP071839">
    <property type="protein sequence ID" value="QTE01595.1"/>
    <property type="molecule type" value="Genomic_DNA"/>
</dbReference>
<evidence type="ECO:0000313" key="3">
    <source>
        <dbReference type="EMBL" id="QTE01595.1"/>
    </source>
</evidence>